<proteinExistence type="predicted"/>
<dbReference type="KEGG" id="spir:CWM47_32645"/>
<gene>
    <name evidence="1" type="ORF">CWM47_32645</name>
</gene>
<evidence type="ECO:0000313" key="1">
    <source>
        <dbReference type="EMBL" id="AUD06177.1"/>
    </source>
</evidence>
<dbReference type="AlphaFoldDB" id="A0A2K8Z8H9"/>
<accession>A0A2K8Z8H9</accession>
<keyword evidence="2" id="KW-1185">Reference proteome</keyword>
<evidence type="ECO:0000313" key="2">
    <source>
        <dbReference type="Proteomes" id="UP000232883"/>
    </source>
</evidence>
<organism evidence="1 2">
    <name type="scientific">Spirosoma pollinicola</name>
    <dbReference type="NCBI Taxonomy" id="2057025"/>
    <lineage>
        <taxon>Bacteria</taxon>
        <taxon>Pseudomonadati</taxon>
        <taxon>Bacteroidota</taxon>
        <taxon>Cytophagia</taxon>
        <taxon>Cytophagales</taxon>
        <taxon>Cytophagaceae</taxon>
        <taxon>Spirosoma</taxon>
    </lineage>
</organism>
<reference evidence="1 2" key="1">
    <citation type="submission" date="2017-11" db="EMBL/GenBank/DDBJ databases">
        <title>Taxonomic description and genome sequences of Spirosoma HA7 sp. nov., isolated from pollen microhabitat of Corylus avellana.</title>
        <authorList>
            <person name="Ambika Manirajan B."/>
            <person name="Suarez C."/>
            <person name="Ratering S."/>
            <person name="Geissler-Plaum R."/>
            <person name="Cardinale M."/>
            <person name="Sylvia S."/>
        </authorList>
    </citation>
    <scope>NUCLEOTIDE SEQUENCE [LARGE SCALE GENOMIC DNA]</scope>
    <source>
        <strain evidence="1 2">HA7</strain>
    </source>
</reference>
<sequence length="72" mass="8024">MINTYKKIGYDLYVKIPGIVENRLLHNADNYLPISLYKAGNSGLLLTNPVSLFASKNTIDQALSLHSSFIQL</sequence>
<protein>
    <submittedName>
        <fullName evidence="1">Uncharacterized protein</fullName>
    </submittedName>
</protein>
<dbReference type="Proteomes" id="UP000232883">
    <property type="component" value="Chromosome"/>
</dbReference>
<dbReference type="EMBL" id="CP025096">
    <property type="protein sequence ID" value="AUD06177.1"/>
    <property type="molecule type" value="Genomic_DNA"/>
</dbReference>
<name>A0A2K8Z8H9_9BACT</name>